<keyword evidence="1" id="KW-0812">Transmembrane</keyword>
<dbReference type="EMBL" id="JBHLZU010000018">
    <property type="protein sequence ID" value="MFB9906493.1"/>
    <property type="molecule type" value="Genomic_DNA"/>
</dbReference>
<reference evidence="2 3" key="1">
    <citation type="submission" date="2024-09" db="EMBL/GenBank/DDBJ databases">
        <authorList>
            <person name="Sun Q."/>
            <person name="Mori K."/>
        </authorList>
    </citation>
    <scope>NUCLEOTIDE SEQUENCE [LARGE SCALE GENOMIC DNA]</scope>
    <source>
        <strain evidence="2 3">TBRC 7907</strain>
    </source>
</reference>
<evidence type="ECO:0008006" key="4">
    <source>
        <dbReference type="Google" id="ProtNLM"/>
    </source>
</evidence>
<accession>A0ABV6A226</accession>
<keyword evidence="1" id="KW-1133">Transmembrane helix</keyword>
<name>A0ABV6A226_9PSEU</name>
<evidence type="ECO:0000313" key="2">
    <source>
        <dbReference type="EMBL" id="MFB9906493.1"/>
    </source>
</evidence>
<evidence type="ECO:0000256" key="1">
    <source>
        <dbReference type="SAM" id="Phobius"/>
    </source>
</evidence>
<evidence type="ECO:0000313" key="3">
    <source>
        <dbReference type="Proteomes" id="UP001589693"/>
    </source>
</evidence>
<sequence length="289" mass="31166">MWDDEKDLRAALHRVVDVSAPPPATRVEEVIRRGRRRVLITRIGTVASAIVAVVGIGVGAAALGNIGLGADGERLPPAGPAISTSPLPSVPREGWVVHQPIYTTTTKEVPGIGSVPDKSTTCTPITLPVASGREVLPEEKYLPVFLDTLRKSFPGESVQTLSKTWVNVNRGLADVAVYSKDKKTQRTFSLSAGRYGGTLEQAAEYYATANGRSCPPKMHWLHLPNGAIVQATDEGIQSFTPSGRWYRITGYEMELDFRTRSSPDGLRKSTTPLPENVVIDIVTQLAALG</sequence>
<gene>
    <name evidence="2" type="ORF">ACFFQA_21375</name>
</gene>
<dbReference type="Proteomes" id="UP001589693">
    <property type="component" value="Unassembled WGS sequence"/>
</dbReference>
<feature type="transmembrane region" description="Helical" evidence="1">
    <location>
        <begin position="39"/>
        <end position="63"/>
    </location>
</feature>
<protein>
    <recommendedName>
        <fullName evidence="4">PknH-like extracellular domain-containing protein</fullName>
    </recommendedName>
</protein>
<keyword evidence="3" id="KW-1185">Reference proteome</keyword>
<organism evidence="2 3">
    <name type="scientific">Allokutzneria oryzae</name>
    <dbReference type="NCBI Taxonomy" id="1378989"/>
    <lineage>
        <taxon>Bacteria</taxon>
        <taxon>Bacillati</taxon>
        <taxon>Actinomycetota</taxon>
        <taxon>Actinomycetes</taxon>
        <taxon>Pseudonocardiales</taxon>
        <taxon>Pseudonocardiaceae</taxon>
        <taxon>Allokutzneria</taxon>
    </lineage>
</organism>
<comment type="caution">
    <text evidence="2">The sequence shown here is derived from an EMBL/GenBank/DDBJ whole genome shotgun (WGS) entry which is preliminary data.</text>
</comment>
<proteinExistence type="predicted"/>
<keyword evidence="1" id="KW-0472">Membrane</keyword>
<dbReference type="RefSeq" id="WP_377854897.1">
    <property type="nucleotide sequence ID" value="NZ_JBHLZU010000018.1"/>
</dbReference>